<evidence type="ECO:0000259" key="5">
    <source>
        <dbReference type="PROSITE" id="PS50931"/>
    </source>
</evidence>
<dbReference type="GO" id="GO:0003700">
    <property type="term" value="F:DNA-binding transcription factor activity"/>
    <property type="evidence" value="ECO:0007669"/>
    <property type="project" value="InterPro"/>
</dbReference>
<dbReference type="InterPro" id="IPR036388">
    <property type="entry name" value="WH-like_DNA-bd_sf"/>
</dbReference>
<dbReference type="Gene3D" id="1.10.10.10">
    <property type="entry name" value="Winged helix-like DNA-binding domain superfamily/Winged helix DNA-binding domain"/>
    <property type="match status" value="1"/>
</dbReference>
<dbReference type="InterPro" id="IPR000847">
    <property type="entry name" value="LysR_HTH_N"/>
</dbReference>
<evidence type="ECO:0000256" key="2">
    <source>
        <dbReference type="ARBA" id="ARBA00023015"/>
    </source>
</evidence>
<evidence type="ECO:0000313" key="7">
    <source>
        <dbReference type="Proteomes" id="UP000249516"/>
    </source>
</evidence>
<keyword evidence="3" id="KW-0238">DNA-binding</keyword>
<dbReference type="OrthoDB" id="3636008at2"/>
<dbReference type="EMBL" id="PNJG02000002">
    <property type="protein sequence ID" value="RKQ35342.1"/>
    <property type="molecule type" value="Genomic_DNA"/>
</dbReference>
<protein>
    <submittedName>
        <fullName evidence="6">LysR family transcriptional regulator</fullName>
    </submittedName>
</protein>
<comment type="similarity">
    <text evidence="1">Belongs to the LysR transcriptional regulatory family.</text>
</comment>
<keyword evidence="2" id="KW-0805">Transcription regulation</keyword>
<name>A0A495A7K2_9MICC</name>
<comment type="caution">
    <text evidence="6">The sequence shown here is derived from an EMBL/GenBank/DDBJ whole genome shotgun (WGS) entry which is preliminary data.</text>
</comment>
<dbReference type="AlphaFoldDB" id="A0A495A7K2"/>
<organism evidence="6 7">
    <name type="scientific">Kocuria tytonis</name>
    <dbReference type="NCBI Taxonomy" id="2054280"/>
    <lineage>
        <taxon>Bacteria</taxon>
        <taxon>Bacillati</taxon>
        <taxon>Actinomycetota</taxon>
        <taxon>Actinomycetes</taxon>
        <taxon>Micrococcales</taxon>
        <taxon>Micrococcaceae</taxon>
        <taxon>Kocuria</taxon>
    </lineage>
</organism>
<dbReference type="Pfam" id="PF00126">
    <property type="entry name" value="HTH_1"/>
    <property type="match status" value="1"/>
</dbReference>
<keyword evidence="7" id="KW-1185">Reference proteome</keyword>
<proteinExistence type="inferred from homology"/>
<dbReference type="Pfam" id="PF03466">
    <property type="entry name" value="LysR_substrate"/>
    <property type="match status" value="1"/>
</dbReference>
<evidence type="ECO:0000313" key="6">
    <source>
        <dbReference type="EMBL" id="RKQ35342.1"/>
    </source>
</evidence>
<sequence>MTLELRHVRMFAVLAAASSLWNAARELGVTQPTASRMLREIETAVGVWLVTRGPHGAVLTARGEAFAQRCEDVLRGFDALVDPGRWEPWSVTVAYEWAGSDAAVSGAVRAWSTAHPDGACRLTQLAAPDVAVARGTADVAVVRGPVSAPGVRNRVLHREERAVVFSRDSVLSDVPRVAPGDLAGLHAVVNPHGGTTTAEWLAHIGPVEVVPVRGVDEWIVAIAADPRRFGITPASTMRYYNHPALVVRPSAGLEPVPVHLVWRDGECSPAVTEFVRLVQENA</sequence>
<dbReference type="Proteomes" id="UP000249516">
    <property type="component" value="Unassembled WGS sequence"/>
</dbReference>
<dbReference type="GO" id="GO:0032993">
    <property type="term" value="C:protein-DNA complex"/>
    <property type="evidence" value="ECO:0007669"/>
    <property type="project" value="TreeGrafter"/>
</dbReference>
<reference evidence="6 7" key="1">
    <citation type="submission" date="2018-10" db="EMBL/GenBank/DDBJ databases">
        <title>Kocuria tytouropygialis sp. nov., isolated from the uropygial gland of an American barn owl (Tyto furcata).</title>
        <authorList>
            <person name="Braun M.S."/>
            <person name="Wang E."/>
            <person name="Zimmermann S."/>
            <person name="Wagner H."/>
            <person name="Wink M."/>
        </authorList>
    </citation>
    <scope>NUCLEOTIDE SEQUENCE [LARGE SCALE GENOMIC DNA]</scope>
    <source>
        <strain evidence="6 7">442</strain>
    </source>
</reference>
<dbReference type="PANTHER" id="PTHR30346:SF28">
    <property type="entry name" value="HTH-TYPE TRANSCRIPTIONAL REGULATOR CYNR"/>
    <property type="match status" value="1"/>
</dbReference>
<dbReference type="PROSITE" id="PS50931">
    <property type="entry name" value="HTH_LYSR"/>
    <property type="match status" value="1"/>
</dbReference>
<dbReference type="SUPFAM" id="SSF46785">
    <property type="entry name" value="Winged helix' DNA-binding domain"/>
    <property type="match status" value="1"/>
</dbReference>
<accession>A0A495A7K2</accession>
<evidence type="ECO:0000256" key="1">
    <source>
        <dbReference type="ARBA" id="ARBA00009437"/>
    </source>
</evidence>
<dbReference type="RefSeq" id="WP_121031330.1">
    <property type="nucleotide sequence ID" value="NZ_PNJG02000002.1"/>
</dbReference>
<dbReference type="InterPro" id="IPR005119">
    <property type="entry name" value="LysR_subst-bd"/>
</dbReference>
<dbReference type="InterPro" id="IPR036390">
    <property type="entry name" value="WH_DNA-bd_sf"/>
</dbReference>
<dbReference type="PANTHER" id="PTHR30346">
    <property type="entry name" value="TRANSCRIPTIONAL DUAL REGULATOR HCAR-RELATED"/>
    <property type="match status" value="1"/>
</dbReference>
<evidence type="ECO:0000256" key="4">
    <source>
        <dbReference type="ARBA" id="ARBA00023163"/>
    </source>
</evidence>
<feature type="domain" description="HTH lysR-type" evidence="5">
    <location>
        <begin position="3"/>
        <end position="60"/>
    </location>
</feature>
<gene>
    <name evidence="6" type="ORF">C1C97_008955</name>
</gene>
<keyword evidence="4" id="KW-0804">Transcription</keyword>
<dbReference type="GO" id="GO:0003677">
    <property type="term" value="F:DNA binding"/>
    <property type="evidence" value="ECO:0007669"/>
    <property type="project" value="UniProtKB-KW"/>
</dbReference>
<dbReference type="Gene3D" id="3.40.190.10">
    <property type="entry name" value="Periplasmic binding protein-like II"/>
    <property type="match status" value="2"/>
</dbReference>
<evidence type="ECO:0000256" key="3">
    <source>
        <dbReference type="ARBA" id="ARBA00023125"/>
    </source>
</evidence>
<dbReference type="SUPFAM" id="SSF53850">
    <property type="entry name" value="Periplasmic binding protein-like II"/>
    <property type="match status" value="1"/>
</dbReference>